<name>A0A7W9T2X4_9BACT</name>
<dbReference type="Proteomes" id="UP000532746">
    <property type="component" value="Unassembled WGS sequence"/>
</dbReference>
<gene>
    <name evidence="2" type="ORF">HNQ93_003460</name>
</gene>
<reference evidence="2 3" key="1">
    <citation type="submission" date="2020-08" db="EMBL/GenBank/DDBJ databases">
        <title>Genomic Encyclopedia of Type Strains, Phase IV (KMG-IV): sequencing the most valuable type-strain genomes for metagenomic binning, comparative biology and taxonomic classification.</title>
        <authorList>
            <person name="Goeker M."/>
        </authorList>
    </citation>
    <scope>NUCLEOTIDE SEQUENCE [LARGE SCALE GENOMIC DNA]</scope>
    <source>
        <strain evidence="2 3">DSM 26718</strain>
    </source>
</reference>
<dbReference type="PROSITE" id="PS51257">
    <property type="entry name" value="PROKAR_LIPOPROTEIN"/>
    <property type="match status" value="1"/>
</dbReference>
<evidence type="ECO:0000313" key="2">
    <source>
        <dbReference type="EMBL" id="MBB6060586.1"/>
    </source>
</evidence>
<dbReference type="EMBL" id="JACHGG010000005">
    <property type="protein sequence ID" value="MBB6060586.1"/>
    <property type="molecule type" value="Genomic_DNA"/>
</dbReference>
<accession>A0A7W9T2X4</accession>
<keyword evidence="1" id="KW-0732">Signal</keyword>
<dbReference type="RefSeq" id="WP_183404657.1">
    <property type="nucleotide sequence ID" value="NZ_JACHGG010000005.1"/>
</dbReference>
<feature type="chain" id="PRO_5030636180" evidence="1">
    <location>
        <begin position="22"/>
        <end position="145"/>
    </location>
</feature>
<feature type="signal peptide" evidence="1">
    <location>
        <begin position="1"/>
        <end position="21"/>
    </location>
</feature>
<organism evidence="2 3">
    <name type="scientific">Hymenobacter luteus</name>
    <dbReference type="NCBI Taxonomy" id="1411122"/>
    <lineage>
        <taxon>Bacteria</taxon>
        <taxon>Pseudomonadati</taxon>
        <taxon>Bacteroidota</taxon>
        <taxon>Cytophagia</taxon>
        <taxon>Cytophagales</taxon>
        <taxon>Hymenobacteraceae</taxon>
        <taxon>Hymenobacter</taxon>
    </lineage>
</organism>
<dbReference type="AlphaFoldDB" id="A0A7W9T2X4"/>
<proteinExistence type="predicted"/>
<evidence type="ECO:0000313" key="3">
    <source>
        <dbReference type="Proteomes" id="UP000532746"/>
    </source>
</evidence>
<comment type="caution">
    <text evidence="2">The sequence shown here is derived from an EMBL/GenBank/DDBJ whole genome shotgun (WGS) entry which is preliminary data.</text>
</comment>
<sequence length="145" mass="16343">MRLLLLSVTLGLILLSCQKSVSVPSNDIQQVVQATFADNQLARFLNRPGPGIFTFRYEELPVHNNEHLPKPQFNIMLSNKHVIEYNIRMKDEVNAIPIIVEQVIIDHDSAKVNLRIPKQGVIGQFRLGKTADGAWLVTKAFVVET</sequence>
<protein>
    <submittedName>
        <fullName evidence="2">Uncharacterized protein</fullName>
    </submittedName>
</protein>
<keyword evidence="3" id="KW-1185">Reference proteome</keyword>
<evidence type="ECO:0000256" key="1">
    <source>
        <dbReference type="SAM" id="SignalP"/>
    </source>
</evidence>